<dbReference type="PANTHER" id="PTHR33307:SF6">
    <property type="entry name" value="ALPHA-RHAMNOSIDASE (EUROFUNG)-RELATED"/>
    <property type="match status" value="1"/>
</dbReference>
<feature type="domain" description="Alpha-L-rhamnosidase C-terminal" evidence="7">
    <location>
        <begin position="796"/>
        <end position="859"/>
    </location>
</feature>
<evidence type="ECO:0000259" key="7">
    <source>
        <dbReference type="Pfam" id="PF17390"/>
    </source>
</evidence>
<dbReference type="InterPro" id="IPR013783">
    <property type="entry name" value="Ig-like_fold"/>
</dbReference>
<dbReference type="Gene3D" id="2.60.120.260">
    <property type="entry name" value="Galactose-binding domain-like"/>
    <property type="match status" value="2"/>
</dbReference>
<dbReference type="InterPro" id="IPR016007">
    <property type="entry name" value="Alpha_rhamnosid"/>
</dbReference>
<dbReference type="Gene3D" id="1.50.10.10">
    <property type="match status" value="1"/>
</dbReference>
<dbReference type="Pfam" id="PF08531">
    <property type="entry name" value="Bac_rhamnosid_N"/>
    <property type="match status" value="1"/>
</dbReference>
<dbReference type="InterPro" id="IPR008902">
    <property type="entry name" value="Rhamnosid_concanavalin"/>
</dbReference>
<dbReference type="InterPro" id="IPR013737">
    <property type="entry name" value="Bac_rhamnosid_N"/>
</dbReference>
<keyword evidence="3" id="KW-0378">Hydrolase</keyword>
<evidence type="ECO:0000256" key="2">
    <source>
        <dbReference type="ARBA" id="ARBA00012652"/>
    </source>
</evidence>
<feature type="domain" description="Alpha-L-rhamnosidase concanavalin-like" evidence="4">
    <location>
        <begin position="317"/>
        <end position="419"/>
    </location>
</feature>
<dbReference type="InterPro" id="IPR008928">
    <property type="entry name" value="6-hairpin_glycosidase_sf"/>
</dbReference>
<dbReference type="EMBL" id="JAVDPF010000002">
    <property type="protein sequence ID" value="KAL1885449.1"/>
    <property type="molecule type" value="Genomic_DNA"/>
</dbReference>
<evidence type="ECO:0000256" key="1">
    <source>
        <dbReference type="ARBA" id="ARBA00001445"/>
    </source>
</evidence>
<dbReference type="Proteomes" id="UP001583193">
    <property type="component" value="Unassembled WGS sequence"/>
</dbReference>
<dbReference type="Gene3D" id="2.60.40.10">
    <property type="entry name" value="Immunoglobulins"/>
    <property type="match status" value="1"/>
</dbReference>
<evidence type="ECO:0000313" key="9">
    <source>
        <dbReference type="Proteomes" id="UP001583193"/>
    </source>
</evidence>
<reference evidence="8 9" key="1">
    <citation type="journal article" date="2024" name="IMA Fungus">
        <title>IMA Genome - F19 : A genome assembly and annotation guide to empower mycologists, including annotated draft genome sequences of Ceratocystis pirilliformis, Diaporthe australafricana, Fusarium ophioides, Paecilomyces lecythidis, and Sporothrix stenoceras.</title>
        <authorList>
            <person name="Aylward J."/>
            <person name="Wilson A.M."/>
            <person name="Visagie C.M."/>
            <person name="Spraker J."/>
            <person name="Barnes I."/>
            <person name="Buitendag C."/>
            <person name="Ceriani C."/>
            <person name="Del Mar Angel L."/>
            <person name="du Plessis D."/>
            <person name="Fuchs T."/>
            <person name="Gasser K."/>
            <person name="Kramer D."/>
            <person name="Li W."/>
            <person name="Munsamy K."/>
            <person name="Piso A."/>
            <person name="Price J.L."/>
            <person name="Sonnekus B."/>
            <person name="Thomas C."/>
            <person name="van der Nest A."/>
            <person name="van Dijk A."/>
            <person name="van Heerden A."/>
            <person name="van Vuuren N."/>
            <person name="Yilmaz N."/>
            <person name="Duong T.A."/>
            <person name="van der Merwe N.A."/>
            <person name="Wingfield M.J."/>
            <person name="Wingfield B.D."/>
        </authorList>
    </citation>
    <scope>NUCLEOTIDE SEQUENCE [LARGE SCALE GENOMIC DNA]</scope>
    <source>
        <strain evidence="8 9">CMW 18167</strain>
    </source>
</reference>
<dbReference type="PANTHER" id="PTHR33307">
    <property type="entry name" value="ALPHA-RHAMNOSIDASE (EUROFUNG)"/>
    <property type="match status" value="1"/>
</dbReference>
<dbReference type="Pfam" id="PF25788">
    <property type="entry name" value="Ig_Rha78A_N"/>
    <property type="match status" value="1"/>
</dbReference>
<evidence type="ECO:0000259" key="6">
    <source>
        <dbReference type="Pfam" id="PF17389"/>
    </source>
</evidence>
<dbReference type="Pfam" id="PF05592">
    <property type="entry name" value="Bac_rhamnosid"/>
    <property type="match status" value="1"/>
</dbReference>
<dbReference type="InterPro" id="IPR012341">
    <property type="entry name" value="6hp_glycosidase-like_sf"/>
</dbReference>
<dbReference type="Gene3D" id="2.60.420.10">
    <property type="entry name" value="Maltose phosphorylase, domain 3"/>
    <property type="match status" value="1"/>
</dbReference>
<organism evidence="8 9">
    <name type="scientific">Paecilomyces lecythidis</name>
    <dbReference type="NCBI Taxonomy" id="3004212"/>
    <lineage>
        <taxon>Eukaryota</taxon>
        <taxon>Fungi</taxon>
        <taxon>Dikarya</taxon>
        <taxon>Ascomycota</taxon>
        <taxon>Pezizomycotina</taxon>
        <taxon>Eurotiomycetes</taxon>
        <taxon>Eurotiomycetidae</taxon>
        <taxon>Eurotiales</taxon>
        <taxon>Thermoascaceae</taxon>
        <taxon>Paecilomyces</taxon>
    </lineage>
</organism>
<evidence type="ECO:0000313" key="8">
    <source>
        <dbReference type="EMBL" id="KAL1885449.1"/>
    </source>
</evidence>
<dbReference type="InterPro" id="IPR035398">
    <property type="entry name" value="Bac_rhamnosid_C"/>
</dbReference>
<evidence type="ECO:0000259" key="5">
    <source>
        <dbReference type="Pfam" id="PF08531"/>
    </source>
</evidence>
<feature type="domain" description="Alpha-L-rhamnosidase six-hairpin glycosidase" evidence="6">
    <location>
        <begin position="426"/>
        <end position="792"/>
    </location>
</feature>
<comment type="catalytic activity">
    <reaction evidence="1">
        <text>Hydrolysis of terminal non-reducing alpha-L-rhamnose residues in alpha-L-rhamnosides.</text>
        <dbReference type="EC" id="3.2.1.40"/>
    </reaction>
</comment>
<evidence type="ECO:0000259" key="4">
    <source>
        <dbReference type="Pfam" id="PF05592"/>
    </source>
</evidence>
<sequence length="880" mass="98985">MALTAHALRTCCRSSPSSITSTSEPEFSWKFSSSDASSAFQTAYEIHVSPSKKEFLEDSLVWNSGKVKGPEPFGVIYSGQRLESVRRYYWRVRLWDLQDSVSDWSEVESIETGILDPSHWKAQWIRAPSEFGNERQVGYFRRTIHLDSELKTGRAFFTALGWYRLFINDKDVTGNALVHRWTHFDHEVEYQSYDVSGYFQPGDNEVTIVVADGRYRGHLGFFDRSSVYGDRLAVYGQFNLELSNGAEVVYSTDTEWKVSKGPIQRSDPKHGEVVDIRVSLCEGHPVEAFSLPDVKLIGEDAERVQAIQQLPPQKILRTPSGKQLIDFGQNFAGRIRVKLTGKPGDRVTLTHSEIVGQDGELDIHYLDLPFGNSLMQDQVILSARESWFEPLFTIHGFRYVEIDGLDYPLQDADIQGIVISSNLTIAGSFNCSDPQLNRLDANVFWSMRSNFLDTPTDCPTREQSGWTGDIQVFSRTATLFMDVQAYLRRFLHNMEVEQFDDGPIPPIIPSETSRYSGSTPSIMRYVSSSVGWGDCCVIIPWNLYQYYGDRQVLRSHYESMCRWVDFLGRRARGKRSWTRRLLTKGLGDLEEYIVDTGFDWGEWLRPGEGFGRSLFNILFGTGTVGTAYFAYSATLLAKIALILGKHEDARRYGELSTQVKTAWRAAFVRDGGRYIGDDKQDDYVRAIAFDLLLPEEKNLAINRLAELIVKADFHIGTGFLSTALLLPVLSDHGHADLAFRLLLQETQPSWLHMVNSGATTIWESWEGYTKDGRAMGSHNHYSLGAFASWFREGIAGLSPAEPGYRAIKIAPHVGGGLTHANASVETPFGTARSSWYLSEADNIIHLEITVPPGTTATVHQGEGVMSKVGPGTHSFSWKQS</sequence>
<proteinExistence type="predicted"/>
<name>A0ABR3YBI8_9EURO</name>
<dbReference type="SUPFAM" id="SSF48208">
    <property type="entry name" value="Six-hairpin glycosidases"/>
    <property type="match status" value="1"/>
</dbReference>
<dbReference type="Pfam" id="PF17390">
    <property type="entry name" value="Bac_rhamnosid_C"/>
    <property type="match status" value="1"/>
</dbReference>
<dbReference type="EC" id="3.2.1.40" evidence="2"/>
<evidence type="ECO:0000256" key="3">
    <source>
        <dbReference type="ARBA" id="ARBA00022801"/>
    </source>
</evidence>
<comment type="caution">
    <text evidence="8">The sequence shown here is derived from an EMBL/GenBank/DDBJ whole genome shotgun (WGS) entry which is preliminary data.</text>
</comment>
<dbReference type="Pfam" id="PF17389">
    <property type="entry name" value="Bac_rhamnosid6H"/>
    <property type="match status" value="1"/>
</dbReference>
<accession>A0ABR3YBI8</accession>
<keyword evidence="9" id="KW-1185">Reference proteome</keyword>
<protein>
    <recommendedName>
        <fullName evidence="2">alpha-L-rhamnosidase</fullName>
        <ecNumber evidence="2">3.2.1.40</ecNumber>
    </recommendedName>
</protein>
<gene>
    <name evidence="8" type="ORF">Plec18167_000943</name>
</gene>
<dbReference type="InterPro" id="IPR035396">
    <property type="entry name" value="Bac_rhamnosid6H"/>
</dbReference>
<feature type="domain" description="Bacterial alpha-L-rhamnosidase N-terminal" evidence="5">
    <location>
        <begin position="149"/>
        <end position="278"/>
    </location>
</feature>
<dbReference type="PIRSF" id="PIRSF010631">
    <property type="entry name" value="A-rhamnsds"/>
    <property type="match status" value="1"/>
</dbReference>